<evidence type="ECO:0000313" key="2">
    <source>
        <dbReference type="EMBL" id="PWE82518.1"/>
    </source>
</evidence>
<evidence type="ECO:0008006" key="4">
    <source>
        <dbReference type="Google" id="ProtNLM"/>
    </source>
</evidence>
<keyword evidence="1" id="KW-0812">Transmembrane</keyword>
<evidence type="ECO:0000256" key="1">
    <source>
        <dbReference type="SAM" id="Phobius"/>
    </source>
</evidence>
<feature type="transmembrane region" description="Helical" evidence="1">
    <location>
        <begin position="115"/>
        <end position="139"/>
    </location>
</feature>
<feature type="transmembrane region" description="Helical" evidence="1">
    <location>
        <begin position="35"/>
        <end position="52"/>
    </location>
</feature>
<evidence type="ECO:0000313" key="3">
    <source>
        <dbReference type="Proteomes" id="UP000245905"/>
    </source>
</evidence>
<feature type="transmembrane region" description="Helical" evidence="1">
    <location>
        <begin position="300"/>
        <end position="317"/>
    </location>
</feature>
<feature type="transmembrane region" description="Helical" evidence="1">
    <location>
        <begin position="324"/>
        <end position="339"/>
    </location>
</feature>
<organism evidence="2 3">
    <name type="scientific">Agathobacter rectalis</name>
    <dbReference type="NCBI Taxonomy" id="39491"/>
    <lineage>
        <taxon>Bacteria</taxon>
        <taxon>Bacillati</taxon>
        <taxon>Bacillota</taxon>
        <taxon>Clostridia</taxon>
        <taxon>Lachnospirales</taxon>
        <taxon>Lachnospiraceae</taxon>
        <taxon>Agathobacter</taxon>
    </lineage>
</organism>
<dbReference type="EMBL" id="JRFS01000042">
    <property type="protein sequence ID" value="PWE82518.1"/>
    <property type="molecule type" value="Genomic_DNA"/>
</dbReference>
<sequence length="376" mass="43281">MYKVKISTKDVLPFLYCIFITTYYSLRGWKFNNAIIGILLFLGVIFGCLQIFKYIENKVISSIILAFLILLSVYRMSLGSDTRLIISIMSIFVGMHVEFYKIVRWILYVKGPVVLFAIVFGGYTHINYVAMNMGTLVLLELYYNKDNIYKALGMASVLYILGSFLSKSGSFIICISLAIVLYVLSNIKVGEKIIHSRLWIGIFPISLLLNLVLVWIYSAYVYSYSDTYFIRNLFPSAINGNLKMFIMAFNQFVSGRINLAAFSLEKFGYSFWGGNLDYKVDTGLPYFLVDSGMILLLQDWGFLMMIISMVIFVFMMWRFWKNRQDILIITGIVVALWSMNEDVLISVGMNFLFFAIGANLDISKINDRMRRRKLEG</sequence>
<feature type="transmembrane region" description="Helical" evidence="1">
    <location>
        <begin position="159"/>
        <end position="184"/>
    </location>
</feature>
<dbReference type="AlphaFoldDB" id="A0A2U2EDG8"/>
<protein>
    <recommendedName>
        <fullName evidence="4">Polysaccharide polymerase</fullName>
    </recommendedName>
</protein>
<feature type="transmembrane region" description="Helical" evidence="1">
    <location>
        <begin position="196"/>
        <end position="217"/>
    </location>
</feature>
<keyword evidence="1" id="KW-0472">Membrane</keyword>
<dbReference type="RefSeq" id="WP_109258683.1">
    <property type="nucleotide sequence ID" value="NZ_JRFS01000042.1"/>
</dbReference>
<name>A0A2U2EDG8_9FIRM</name>
<comment type="caution">
    <text evidence="2">The sequence shown here is derived from an EMBL/GenBank/DDBJ whole genome shotgun (WGS) entry which is preliminary data.</text>
</comment>
<reference evidence="2 3" key="1">
    <citation type="submission" date="2014-09" db="EMBL/GenBank/DDBJ databases">
        <title>Butyrate-producing bacteria isolated from human gut.</title>
        <authorList>
            <person name="Zhang Q."/>
            <person name="Zhao L."/>
        </authorList>
    </citation>
    <scope>NUCLEOTIDE SEQUENCE [LARGE SCALE GENOMIC DNA]</scope>
    <source>
        <strain evidence="2 3">R22</strain>
    </source>
</reference>
<feature type="transmembrane region" description="Helical" evidence="1">
    <location>
        <begin position="84"/>
        <end position="103"/>
    </location>
</feature>
<feature type="transmembrane region" description="Helical" evidence="1">
    <location>
        <begin position="12"/>
        <end position="29"/>
    </location>
</feature>
<feature type="transmembrane region" description="Helical" evidence="1">
    <location>
        <begin position="345"/>
        <end position="362"/>
    </location>
</feature>
<gene>
    <name evidence="2" type="ORF">LD38_14735</name>
</gene>
<accession>A0A2U2EDG8</accession>
<keyword evidence="1" id="KW-1133">Transmembrane helix</keyword>
<feature type="transmembrane region" description="Helical" evidence="1">
    <location>
        <begin position="59"/>
        <end position="78"/>
    </location>
</feature>
<proteinExistence type="predicted"/>
<dbReference type="Proteomes" id="UP000245905">
    <property type="component" value="Unassembled WGS sequence"/>
</dbReference>